<evidence type="ECO:0000313" key="6">
    <source>
        <dbReference type="Proteomes" id="UP000887577"/>
    </source>
</evidence>
<dbReference type="Gene3D" id="3.40.50.200">
    <property type="entry name" value="Peptidase S8/S53 domain"/>
    <property type="match status" value="1"/>
</dbReference>
<keyword evidence="3" id="KW-0378">Hydrolase</keyword>
<evidence type="ECO:0000256" key="3">
    <source>
        <dbReference type="ARBA" id="ARBA00022801"/>
    </source>
</evidence>
<dbReference type="WBParaSite" id="PSU_v2.g6275.t1">
    <property type="protein sequence ID" value="PSU_v2.g6275.t1"/>
    <property type="gene ID" value="PSU_v2.g6275"/>
</dbReference>
<evidence type="ECO:0000256" key="4">
    <source>
        <dbReference type="ARBA" id="ARBA00022825"/>
    </source>
</evidence>
<dbReference type="Pfam" id="PF00082">
    <property type="entry name" value="Peptidase_S8"/>
    <property type="match status" value="1"/>
</dbReference>
<evidence type="ECO:0000256" key="2">
    <source>
        <dbReference type="ARBA" id="ARBA00022670"/>
    </source>
</evidence>
<protein>
    <submittedName>
        <fullName evidence="7">Peptidase S8/S53 domain-containing protein</fullName>
    </submittedName>
</protein>
<reference evidence="7" key="1">
    <citation type="submission" date="2022-11" db="UniProtKB">
        <authorList>
            <consortium name="WormBaseParasite"/>
        </authorList>
    </citation>
    <scope>IDENTIFICATION</scope>
</reference>
<evidence type="ECO:0000259" key="5">
    <source>
        <dbReference type="Pfam" id="PF00082"/>
    </source>
</evidence>
<sequence>MSIDKIKSLKDYIPKEDTQQIEFLKRYPNYDGRGVLIAVIDDGIDISVPGMQYTSTNLPKVVDFFDCTGYKNVHTSTVQETEANDFITGKSGRKLKDDKEKRQAYSKSYDEKRKQGKSVIDCVVWFDGQRWLACVDTSMGDNIQNVKVLTNYRDEYEFAYATNENVFWISIKNDGNLLEIGSTYGIHGTAVAYIAAAHFPNEPQRSGLAPGAQIFTIIVGAKCLKKALLKCIDMKVDIVNLSQKLLYLDE</sequence>
<dbReference type="PANTHER" id="PTHR43806:SF11">
    <property type="entry name" value="CEREVISIN-RELATED"/>
    <property type="match status" value="1"/>
</dbReference>
<dbReference type="InterPro" id="IPR000209">
    <property type="entry name" value="Peptidase_S8/S53_dom"/>
</dbReference>
<keyword evidence="2" id="KW-0645">Protease</keyword>
<evidence type="ECO:0000313" key="7">
    <source>
        <dbReference type="WBParaSite" id="PSU_v2.g6275.t1"/>
    </source>
</evidence>
<proteinExistence type="inferred from homology"/>
<name>A0A914Z7P9_9BILA</name>
<keyword evidence="4" id="KW-0720">Serine protease</keyword>
<dbReference type="InterPro" id="IPR036852">
    <property type="entry name" value="Peptidase_S8/S53_dom_sf"/>
</dbReference>
<comment type="similarity">
    <text evidence="1">Belongs to the peptidase S8 family.</text>
</comment>
<dbReference type="Proteomes" id="UP000887577">
    <property type="component" value="Unplaced"/>
</dbReference>
<accession>A0A914Z7P9</accession>
<dbReference type="Gene3D" id="2.20.25.690">
    <property type="match status" value="1"/>
</dbReference>
<dbReference type="GO" id="GO:0004252">
    <property type="term" value="F:serine-type endopeptidase activity"/>
    <property type="evidence" value="ECO:0007669"/>
    <property type="project" value="InterPro"/>
</dbReference>
<feature type="domain" description="Peptidase S8/S53" evidence="5">
    <location>
        <begin position="32"/>
        <end position="242"/>
    </location>
</feature>
<dbReference type="InterPro" id="IPR050131">
    <property type="entry name" value="Peptidase_S8_subtilisin-like"/>
</dbReference>
<evidence type="ECO:0000256" key="1">
    <source>
        <dbReference type="ARBA" id="ARBA00011073"/>
    </source>
</evidence>
<keyword evidence="6" id="KW-1185">Reference proteome</keyword>
<dbReference type="SUPFAM" id="SSF52743">
    <property type="entry name" value="Subtilisin-like"/>
    <property type="match status" value="1"/>
</dbReference>
<dbReference type="GO" id="GO:0006508">
    <property type="term" value="P:proteolysis"/>
    <property type="evidence" value="ECO:0007669"/>
    <property type="project" value="UniProtKB-KW"/>
</dbReference>
<organism evidence="6 7">
    <name type="scientific">Panagrolaimus superbus</name>
    <dbReference type="NCBI Taxonomy" id="310955"/>
    <lineage>
        <taxon>Eukaryota</taxon>
        <taxon>Metazoa</taxon>
        <taxon>Ecdysozoa</taxon>
        <taxon>Nematoda</taxon>
        <taxon>Chromadorea</taxon>
        <taxon>Rhabditida</taxon>
        <taxon>Tylenchina</taxon>
        <taxon>Panagrolaimomorpha</taxon>
        <taxon>Panagrolaimoidea</taxon>
        <taxon>Panagrolaimidae</taxon>
        <taxon>Panagrolaimus</taxon>
    </lineage>
</organism>
<dbReference type="AlphaFoldDB" id="A0A914Z7P9"/>
<dbReference type="PANTHER" id="PTHR43806">
    <property type="entry name" value="PEPTIDASE S8"/>
    <property type="match status" value="1"/>
</dbReference>